<dbReference type="GO" id="GO:0030170">
    <property type="term" value="F:pyridoxal phosphate binding"/>
    <property type="evidence" value="ECO:0007669"/>
    <property type="project" value="InterPro"/>
</dbReference>
<evidence type="ECO:0000256" key="1">
    <source>
        <dbReference type="ARBA" id="ARBA00001933"/>
    </source>
</evidence>
<evidence type="ECO:0000256" key="4">
    <source>
        <dbReference type="ARBA" id="ARBA00022679"/>
    </source>
</evidence>
<accession>A0A455U9Y4</accession>
<dbReference type="KEGG" id="hsr:HSBAA_36930"/>
<keyword evidence="4" id="KW-0808">Transferase</keyword>
<evidence type="ECO:0000256" key="2">
    <source>
        <dbReference type="ARBA" id="ARBA00011738"/>
    </source>
</evidence>
<dbReference type="InterPro" id="IPR015421">
    <property type="entry name" value="PyrdxlP-dep_Trfase_major"/>
</dbReference>
<dbReference type="AlphaFoldDB" id="A0A455U9Y4"/>
<dbReference type="PANTHER" id="PTHR11879:SF22">
    <property type="entry name" value="ASPARTATE AMINOTRANSFERASE, MITOCHONDRIAL"/>
    <property type="match status" value="1"/>
</dbReference>
<dbReference type="PANTHER" id="PTHR11879">
    <property type="entry name" value="ASPARTATE AMINOTRANSFERASE"/>
    <property type="match status" value="1"/>
</dbReference>
<dbReference type="EMBL" id="AP019514">
    <property type="protein sequence ID" value="BBI62387.1"/>
    <property type="molecule type" value="Genomic_DNA"/>
</dbReference>
<dbReference type="GO" id="GO:0004838">
    <property type="term" value="F:L-tyrosine-2-oxoglutarate transaminase activity"/>
    <property type="evidence" value="ECO:0007669"/>
    <property type="project" value="TreeGrafter"/>
</dbReference>
<keyword evidence="5" id="KW-0663">Pyridoxal phosphate</keyword>
<evidence type="ECO:0000259" key="6">
    <source>
        <dbReference type="Pfam" id="PF00155"/>
    </source>
</evidence>
<dbReference type="GO" id="GO:0005829">
    <property type="term" value="C:cytosol"/>
    <property type="evidence" value="ECO:0007669"/>
    <property type="project" value="TreeGrafter"/>
</dbReference>
<dbReference type="Proteomes" id="UP000320231">
    <property type="component" value="Chromosome"/>
</dbReference>
<gene>
    <name evidence="7" type="ORF">HSBAA_36930</name>
</gene>
<name>A0A455U9Y4_9GAMM</name>
<dbReference type="GO" id="GO:0004069">
    <property type="term" value="F:L-aspartate:2-oxoglutarate aminotransferase activity"/>
    <property type="evidence" value="ECO:0007669"/>
    <property type="project" value="TreeGrafter"/>
</dbReference>
<keyword evidence="3" id="KW-0032">Aminotransferase</keyword>
<dbReference type="InterPro" id="IPR004839">
    <property type="entry name" value="Aminotransferase_I/II_large"/>
</dbReference>
<dbReference type="Pfam" id="PF00155">
    <property type="entry name" value="Aminotran_1_2"/>
    <property type="match status" value="1"/>
</dbReference>
<sequence length="106" mass="11854">MLEIVRERKLLPLIDFAYQGFGEGLDEDAYGVRLLAENLDEAIITSSCSKNFGIYCERTGCLIMVAKTASRWITSVHRSLLLPVKTTQTRPLTVAQLSARFSTTQN</sequence>
<evidence type="ECO:0000313" key="8">
    <source>
        <dbReference type="Proteomes" id="UP000320231"/>
    </source>
</evidence>
<dbReference type="GO" id="GO:0042802">
    <property type="term" value="F:identical protein binding"/>
    <property type="evidence" value="ECO:0007669"/>
    <property type="project" value="TreeGrafter"/>
</dbReference>
<evidence type="ECO:0000313" key="7">
    <source>
        <dbReference type="EMBL" id="BBI62387.1"/>
    </source>
</evidence>
<dbReference type="GO" id="GO:0033585">
    <property type="term" value="P:L-phenylalanine biosynthetic process from chorismate via phenylpyruvate"/>
    <property type="evidence" value="ECO:0007669"/>
    <property type="project" value="TreeGrafter"/>
</dbReference>
<reference evidence="7 8" key="1">
    <citation type="journal article" date="2019" name="Microbiol. Resour. Announc.">
        <title>Complete Genome Sequence of Halomonas sulfidaeris Strain Esulfide1 Isolated from a Metal Sulfide Rock at a Depth of 2,200 Meters, Obtained Using Nanopore Sequencing.</title>
        <authorList>
            <person name="Saito M."/>
            <person name="Nishigata A."/>
            <person name="Galipon J."/>
            <person name="Arakawa K."/>
        </authorList>
    </citation>
    <scope>NUCLEOTIDE SEQUENCE [LARGE SCALE GENOMIC DNA]</scope>
    <source>
        <strain evidence="7 8">ATCC BAA-803</strain>
    </source>
</reference>
<comment type="cofactor">
    <cofactor evidence="1">
        <name>pyridoxal 5'-phosphate</name>
        <dbReference type="ChEBI" id="CHEBI:597326"/>
    </cofactor>
</comment>
<evidence type="ECO:0000256" key="5">
    <source>
        <dbReference type="ARBA" id="ARBA00022898"/>
    </source>
</evidence>
<dbReference type="Gene3D" id="3.40.640.10">
    <property type="entry name" value="Type I PLP-dependent aspartate aminotransferase-like (Major domain)"/>
    <property type="match status" value="1"/>
</dbReference>
<protein>
    <recommendedName>
        <fullName evidence="6">Aminotransferase class I/classII large domain-containing protein</fullName>
    </recommendedName>
</protein>
<evidence type="ECO:0000256" key="3">
    <source>
        <dbReference type="ARBA" id="ARBA00022576"/>
    </source>
</evidence>
<dbReference type="SUPFAM" id="SSF53383">
    <property type="entry name" value="PLP-dependent transferases"/>
    <property type="match status" value="1"/>
</dbReference>
<proteinExistence type="predicted"/>
<comment type="subunit">
    <text evidence="2">Homodimer.</text>
</comment>
<dbReference type="InterPro" id="IPR015424">
    <property type="entry name" value="PyrdxlP-dep_Trfase"/>
</dbReference>
<dbReference type="InterPro" id="IPR000796">
    <property type="entry name" value="Asp_trans"/>
</dbReference>
<feature type="domain" description="Aminotransferase class I/classII large" evidence="6">
    <location>
        <begin position="2"/>
        <end position="100"/>
    </location>
</feature>
<organism evidence="7 8">
    <name type="scientific">Vreelandella sulfidaeris</name>
    <dbReference type="NCBI Taxonomy" id="115553"/>
    <lineage>
        <taxon>Bacteria</taxon>
        <taxon>Pseudomonadati</taxon>
        <taxon>Pseudomonadota</taxon>
        <taxon>Gammaproteobacteria</taxon>
        <taxon>Oceanospirillales</taxon>
        <taxon>Halomonadaceae</taxon>
        <taxon>Vreelandella</taxon>
    </lineage>
</organism>